<evidence type="ECO:0000313" key="2">
    <source>
        <dbReference type="EMBL" id="SPQ94174.1"/>
    </source>
</evidence>
<reference evidence="1 3" key="1">
    <citation type="submission" date="2015-02" db="EMBL/GenBank/DDBJ databases">
        <authorList>
            <person name="Chooi Y.-H."/>
        </authorList>
    </citation>
    <scope>NUCLEOTIDE SEQUENCE [LARGE SCALE GENOMIC DNA]</scope>
    <source>
        <strain evidence="1">E3</strain>
    </source>
</reference>
<dbReference type="EMBL" id="CDSF01000002">
    <property type="protein sequence ID" value="CEO94842.1"/>
    <property type="molecule type" value="Genomic_DNA"/>
</dbReference>
<keyword evidence="3" id="KW-1185">Reference proteome</keyword>
<sequence length="355" mass="40244">MTPADDADGSHARIFVSIASYRDPETAWTVRSALQRARFPRRLVFGICWQYDASVDAERLFSNMPKPLFEGQIRSVSLRHDQACGPQWARYLIQSRLYRDEPFYLQIDSHMRFCHDFDVILIEEFNDARAQSPRPILTTYPPGYTRLGAEGQPEVDTGIAGGMIATRLYPRSFGDDGMLRIVGRAFDVAPSRPVPTPFWAAGFSFSRGDWVRDCPYDPNLRHVFFGEESVMAARIFTSGYDCFAPSRVVCCTKWSRDYRPTFRENPGSQSLTHLSVRRMRFVLEASDGDVDDIGDVGRYGLGRVRTMREYQQVAGVDFRKRSVLGDEPSCEKLSPMPALPPSITNRVLNLVINGV</sequence>
<dbReference type="Pfam" id="PF11397">
    <property type="entry name" value="GlcNAc"/>
    <property type="match status" value="2"/>
</dbReference>
<dbReference type="STRING" id="37360.A0A0G4IID7"/>
<evidence type="ECO:0000313" key="3">
    <source>
        <dbReference type="Proteomes" id="UP000039324"/>
    </source>
</evidence>
<dbReference type="OMA" id="MCYARIE"/>
<dbReference type="Proteomes" id="UP000290189">
    <property type="component" value="Unassembled WGS sequence"/>
</dbReference>
<gene>
    <name evidence="1" type="ORF">PBRA_003655</name>
    <name evidence="2" type="ORF">PLBR_LOCUS1389</name>
</gene>
<geneLocation type="mitochondrion" evidence="2"/>
<name>A0A0G4IID7_PLABS</name>
<dbReference type="Proteomes" id="UP000039324">
    <property type="component" value="Unassembled WGS sequence"/>
</dbReference>
<dbReference type="AlphaFoldDB" id="A0A0G4IID7"/>
<evidence type="ECO:0000313" key="4">
    <source>
        <dbReference type="Proteomes" id="UP000290189"/>
    </source>
</evidence>
<proteinExistence type="predicted"/>
<organism evidence="1 3">
    <name type="scientific">Plasmodiophora brassicae</name>
    <name type="common">Clubroot disease agent</name>
    <dbReference type="NCBI Taxonomy" id="37360"/>
    <lineage>
        <taxon>Eukaryota</taxon>
        <taxon>Sar</taxon>
        <taxon>Rhizaria</taxon>
        <taxon>Endomyxa</taxon>
        <taxon>Phytomyxea</taxon>
        <taxon>Plasmodiophorida</taxon>
        <taxon>Plasmodiophoridae</taxon>
        <taxon>Plasmodiophora</taxon>
    </lineage>
</organism>
<reference evidence="2 4" key="2">
    <citation type="submission" date="2018-03" db="EMBL/GenBank/DDBJ databases">
        <authorList>
            <person name="Fogelqvist J."/>
        </authorList>
    </citation>
    <scope>NUCLEOTIDE SEQUENCE [LARGE SCALE GENOMIC DNA]</scope>
</reference>
<dbReference type="InterPro" id="IPR021067">
    <property type="entry name" value="Glycosyltransferase"/>
</dbReference>
<accession>A0A0G4IID7</accession>
<protein>
    <submittedName>
        <fullName evidence="1">Uncharacterized protein</fullName>
    </submittedName>
</protein>
<dbReference type="PANTHER" id="PTHR34496:SF9">
    <property type="entry name" value="[SKP1-PROTEIN]-HYDROXYPROLINE N-ACETYLGLUCOSAMINYLTRANSFERASE"/>
    <property type="match status" value="1"/>
</dbReference>
<evidence type="ECO:0000313" key="1">
    <source>
        <dbReference type="EMBL" id="CEO94842.1"/>
    </source>
</evidence>
<dbReference type="OrthoDB" id="76265at2759"/>
<dbReference type="PANTHER" id="PTHR34496">
    <property type="entry name" value="GLCNAC TRANSFERASE-RELATED"/>
    <property type="match status" value="1"/>
</dbReference>
<dbReference type="EMBL" id="OVEO01000002">
    <property type="protein sequence ID" value="SPQ94174.1"/>
    <property type="molecule type" value="Genomic_DNA"/>
</dbReference>
<keyword evidence="2" id="KW-0496">Mitochondrion</keyword>